<dbReference type="InterPro" id="IPR000547">
    <property type="entry name" value="Clathrin_H-chain/VPS_repeat"/>
</dbReference>
<dbReference type="GO" id="GO:0034058">
    <property type="term" value="P:endosomal vesicle fusion"/>
    <property type="evidence" value="ECO:0007669"/>
    <property type="project" value="TreeGrafter"/>
</dbReference>
<accession>A0A7C8I630</accession>
<dbReference type="InterPro" id="IPR036322">
    <property type="entry name" value="WD40_repeat_dom_sf"/>
</dbReference>
<dbReference type="GO" id="GO:0000329">
    <property type="term" value="C:fungal-type vacuole membrane"/>
    <property type="evidence" value="ECO:0007669"/>
    <property type="project" value="TreeGrafter"/>
</dbReference>
<keyword evidence="2" id="KW-0472">Membrane</keyword>
<sequence>MLSAFTARPVVELKQRDKSKIESILAYGDRVLVGLNTGSLRIYRVNELNEEAEAEQNGDQNGDAPEPRTSKSKPADLLREEEKFSRRPVQQLAIIKEANILVSLSDNHVSIHDLQTYTLQEKLEKTRGAATFAVTSNIVKDPSTGIPSIMSRLAVAVKRKIILWTWQDMELSGEAAEITLPASVKCLIWATGTKIVAGMDPGFVMVDVESQNVQDIVKPGALGEPGGQGGTRFGAVSSSGMGYMGMGSWVPKPLATRLGEGELLLAKDVNSLFIDADGNPLDKRQVPWHAAPETIAYSYPYMLTLQAPSKGGLEVRNPDTLNLLQTISLPNANFLHVPQPTISLAHAGKGFLVASDRCIWRMGAQNYESQIDELVLNGRYDEALSLLNMLEDTLLHDKEGRTREIKMLKAQSLFDLRKWSEAMDLFSEAKAPPARVIALYPKSVAGNLSTVEDVKVQETVKATESVADEVEVSGEKNTADDKEKTTVTAASTVGRSMMGRFVGGHKKVDSDVVSTTSQPKDPVPDTAPSRKNTQEMPQSDKQLEGKELVYAIRALTSFLAQCRVQIKRYLDTDGKLREPLPTPSESQPEEYKPPFHYFIQQSSPPEQIDWAAKLLDVAQLVDTTLFRAYMIATPGLAGPLFRLPNFCEPDVVNDKLYETGRYADLIDFLHGKKLHRHALELLEKFGKNEADEEVSPALQGPQRTVGYLQQLPPEMIDLILEFAEWPLRTDPALGMDIFLADTENAETLPRQPVLDFLQHIDSKLAVRYLEHVIEELNELAPDFHQRLVDLFLERLKAGGEQFASEEEKTQWRDRLQTFLRTSSQYNRYRVFKELPADDPDFYESRAIVLSKMGSHKQALQIYVFQLKDYQKAEEYCNQTYLTTTQPPSSPTLSNPHPSLNSPSPTEPSIYHLLLSLYLSPPPPHPPNWPPALALLSRHGARLPAATTLDLVPPSLPVRALESYFRGRMRAANSKLNEERMVARLRGVEKVGVEAAVLLGVGAGIGGGVGMKRVPGGLNRRVVVGEERHCAVCHKRFGGSAIRVYPDGGVVHSGCLRGGTAGGGGGGGFGVGAGTGRKGVGGAAMGMGSGSGWR</sequence>
<feature type="repeat" description="CHCR" evidence="4">
    <location>
        <begin position="741"/>
        <end position="922"/>
    </location>
</feature>
<dbReference type="PROSITE" id="PS50219">
    <property type="entry name" value="CNH"/>
    <property type="match status" value="1"/>
</dbReference>
<feature type="compositionally biased region" description="Low complexity" evidence="5">
    <location>
        <begin position="881"/>
        <end position="903"/>
    </location>
</feature>
<dbReference type="PROSITE" id="PS50236">
    <property type="entry name" value="CHCR"/>
    <property type="match status" value="1"/>
</dbReference>
<evidence type="ECO:0000256" key="4">
    <source>
        <dbReference type="PROSITE-ProRule" id="PRU01006"/>
    </source>
</evidence>
<dbReference type="EMBL" id="JAADJZ010000029">
    <property type="protein sequence ID" value="KAF2866090.1"/>
    <property type="molecule type" value="Genomic_DNA"/>
</dbReference>
<organism evidence="7 8">
    <name type="scientific">Massariosphaeria phaeospora</name>
    <dbReference type="NCBI Taxonomy" id="100035"/>
    <lineage>
        <taxon>Eukaryota</taxon>
        <taxon>Fungi</taxon>
        <taxon>Dikarya</taxon>
        <taxon>Ascomycota</taxon>
        <taxon>Pezizomycotina</taxon>
        <taxon>Dothideomycetes</taxon>
        <taxon>Pleosporomycetidae</taxon>
        <taxon>Pleosporales</taxon>
        <taxon>Pleosporales incertae sedis</taxon>
        <taxon>Massariosphaeria</taxon>
    </lineage>
</organism>
<protein>
    <recommendedName>
        <fullName evidence="6">CNH domain-containing protein</fullName>
    </recommendedName>
</protein>
<evidence type="ECO:0000313" key="7">
    <source>
        <dbReference type="EMBL" id="KAF2866090.1"/>
    </source>
</evidence>
<dbReference type="Pfam" id="PF00780">
    <property type="entry name" value="CNH"/>
    <property type="match status" value="1"/>
</dbReference>
<evidence type="ECO:0000256" key="1">
    <source>
        <dbReference type="ARBA" id="ARBA00004184"/>
    </source>
</evidence>
<feature type="region of interest" description="Disordered" evidence="5">
    <location>
        <begin position="509"/>
        <end position="542"/>
    </location>
</feature>
<dbReference type="PANTHER" id="PTHR12894:SF49">
    <property type="entry name" value="VAM6_VPS39-LIKE PROTEIN"/>
    <property type="match status" value="1"/>
</dbReference>
<evidence type="ECO:0000256" key="3">
    <source>
        <dbReference type="ARBA" id="ARBA00038201"/>
    </source>
</evidence>
<reference evidence="7 8" key="1">
    <citation type="submission" date="2020-01" db="EMBL/GenBank/DDBJ databases">
        <authorList>
            <consortium name="DOE Joint Genome Institute"/>
            <person name="Haridas S."/>
            <person name="Albert R."/>
            <person name="Binder M."/>
            <person name="Bloem J."/>
            <person name="Labutti K."/>
            <person name="Salamov A."/>
            <person name="Andreopoulos B."/>
            <person name="Baker S.E."/>
            <person name="Barry K."/>
            <person name="Bills G."/>
            <person name="Bluhm B.H."/>
            <person name="Cannon C."/>
            <person name="Castanera R."/>
            <person name="Culley D.E."/>
            <person name="Daum C."/>
            <person name="Ezra D."/>
            <person name="Gonzalez J.B."/>
            <person name="Henrissat B."/>
            <person name="Kuo A."/>
            <person name="Liang C."/>
            <person name="Lipzen A."/>
            <person name="Lutzoni F."/>
            <person name="Magnuson J."/>
            <person name="Mondo S."/>
            <person name="Nolan M."/>
            <person name="Ohm R."/>
            <person name="Pangilinan J."/>
            <person name="Park H.-J.H."/>
            <person name="Ramirez L."/>
            <person name="Alfaro M."/>
            <person name="Sun H."/>
            <person name="Tritt A."/>
            <person name="Yoshinaga Y."/>
            <person name="Zwiers L.-H.L."/>
            <person name="Turgeon B.G."/>
            <person name="Goodwin S.B."/>
            <person name="Spatafora J.W."/>
            <person name="Crous P.W."/>
            <person name="Grigoriev I.V."/>
        </authorList>
    </citation>
    <scope>NUCLEOTIDE SEQUENCE [LARGE SCALE GENOMIC DNA]</scope>
    <source>
        <strain evidence="7 8">CBS 611.86</strain>
    </source>
</reference>
<keyword evidence="8" id="KW-1185">Reference proteome</keyword>
<evidence type="ECO:0000256" key="5">
    <source>
        <dbReference type="SAM" id="MobiDB-lite"/>
    </source>
</evidence>
<feature type="domain" description="CNH" evidence="6">
    <location>
        <begin position="18"/>
        <end position="342"/>
    </location>
</feature>
<comment type="caution">
    <text evidence="7">The sequence shown here is derived from an EMBL/GenBank/DDBJ whole genome shotgun (WGS) entry which is preliminary data.</text>
</comment>
<name>A0A7C8I630_9PLEO</name>
<dbReference type="PANTHER" id="PTHR12894">
    <property type="entry name" value="CNH DOMAIN CONTAINING"/>
    <property type="match status" value="1"/>
</dbReference>
<comment type="subcellular location">
    <subcellularLocation>
        <location evidence="1">Endomembrane system</location>
        <topology evidence="1">Peripheral membrane protein</topology>
    </subcellularLocation>
</comment>
<dbReference type="Proteomes" id="UP000481861">
    <property type="component" value="Unassembled WGS sequence"/>
</dbReference>
<dbReference type="InterPro" id="IPR001180">
    <property type="entry name" value="CNH_dom"/>
</dbReference>
<dbReference type="Pfam" id="PF10367">
    <property type="entry name" value="zf-Vps39_C"/>
    <property type="match status" value="1"/>
</dbReference>
<dbReference type="GO" id="GO:0006914">
    <property type="term" value="P:autophagy"/>
    <property type="evidence" value="ECO:0007669"/>
    <property type="project" value="TreeGrafter"/>
</dbReference>
<dbReference type="InterPro" id="IPR032914">
    <property type="entry name" value="Vam6/VPS39/TRAP1"/>
</dbReference>
<dbReference type="OrthoDB" id="5325112at2759"/>
<dbReference type="AlphaFoldDB" id="A0A7C8I630"/>
<dbReference type="InterPro" id="IPR019452">
    <property type="entry name" value="VPS39/TGF_beta_rcpt-assoc_1"/>
</dbReference>
<feature type="compositionally biased region" description="Polar residues" evidence="5">
    <location>
        <begin position="529"/>
        <end position="540"/>
    </location>
</feature>
<feature type="compositionally biased region" description="Basic and acidic residues" evidence="5">
    <location>
        <begin position="65"/>
        <end position="84"/>
    </location>
</feature>
<gene>
    <name evidence="7" type="ORF">BDV95DRAFT_553214</name>
</gene>
<dbReference type="Pfam" id="PF10366">
    <property type="entry name" value="Vps39_1"/>
    <property type="match status" value="1"/>
</dbReference>
<feature type="region of interest" description="Disordered" evidence="5">
    <location>
        <begin position="51"/>
        <end position="84"/>
    </location>
</feature>
<dbReference type="GO" id="GO:0006886">
    <property type="term" value="P:intracellular protein transport"/>
    <property type="evidence" value="ECO:0007669"/>
    <property type="project" value="UniProtKB-UniRule"/>
</dbReference>
<evidence type="ECO:0000313" key="8">
    <source>
        <dbReference type="Proteomes" id="UP000481861"/>
    </source>
</evidence>
<dbReference type="GO" id="GO:0012505">
    <property type="term" value="C:endomembrane system"/>
    <property type="evidence" value="ECO:0007669"/>
    <property type="project" value="UniProtKB-SubCell"/>
</dbReference>
<feature type="region of interest" description="Disordered" evidence="5">
    <location>
        <begin position="881"/>
        <end position="904"/>
    </location>
</feature>
<dbReference type="InterPro" id="IPR019453">
    <property type="entry name" value="VPS39/TGFA1_Znf"/>
</dbReference>
<dbReference type="SUPFAM" id="SSF50978">
    <property type="entry name" value="WD40 repeat-like"/>
    <property type="match status" value="1"/>
</dbReference>
<evidence type="ECO:0000256" key="2">
    <source>
        <dbReference type="ARBA" id="ARBA00023136"/>
    </source>
</evidence>
<proteinExistence type="inferred from homology"/>
<comment type="similarity">
    <text evidence="3">Belongs to the VAM6/VPS39 family.</text>
</comment>
<evidence type="ECO:0000259" key="6">
    <source>
        <dbReference type="PROSITE" id="PS50219"/>
    </source>
</evidence>